<dbReference type="CDD" id="cd24119">
    <property type="entry name" value="ASKHA_NBD_MtPPX2-like"/>
    <property type="match status" value="1"/>
</dbReference>
<dbReference type="SUPFAM" id="SSF53067">
    <property type="entry name" value="Actin-like ATPase domain"/>
    <property type="match status" value="2"/>
</dbReference>
<dbReference type="Proteomes" id="UP000315842">
    <property type="component" value="Unassembled WGS sequence"/>
</dbReference>
<dbReference type="AlphaFoldDB" id="A0A4Y3KD53"/>
<dbReference type="PANTHER" id="PTHR30005">
    <property type="entry name" value="EXOPOLYPHOSPHATASE"/>
    <property type="match status" value="1"/>
</dbReference>
<feature type="region of interest" description="Disordered" evidence="1">
    <location>
        <begin position="1"/>
        <end position="20"/>
    </location>
</feature>
<organism evidence="3 4">
    <name type="scientific">Cellulomonas uda</name>
    <dbReference type="NCBI Taxonomy" id="1714"/>
    <lineage>
        <taxon>Bacteria</taxon>
        <taxon>Bacillati</taxon>
        <taxon>Actinomycetota</taxon>
        <taxon>Actinomycetes</taxon>
        <taxon>Micrococcales</taxon>
        <taxon>Cellulomonadaceae</taxon>
        <taxon>Cellulomonas</taxon>
    </lineage>
</organism>
<dbReference type="InterPro" id="IPR003695">
    <property type="entry name" value="Ppx_GppA_N"/>
</dbReference>
<dbReference type="GO" id="GO:0016462">
    <property type="term" value="F:pyrophosphatase activity"/>
    <property type="evidence" value="ECO:0007669"/>
    <property type="project" value="TreeGrafter"/>
</dbReference>
<dbReference type="Gene3D" id="3.30.420.40">
    <property type="match status" value="1"/>
</dbReference>
<accession>A0A4Y3KD53</accession>
<dbReference type="InterPro" id="IPR050273">
    <property type="entry name" value="GppA/Ppx_hydrolase"/>
</dbReference>
<comment type="caution">
    <text evidence="3">The sequence shown here is derived from an EMBL/GenBank/DDBJ whole genome shotgun (WGS) entry which is preliminary data.</text>
</comment>
<dbReference type="Gene3D" id="3.30.420.150">
    <property type="entry name" value="Exopolyphosphatase. Domain 2"/>
    <property type="match status" value="1"/>
</dbReference>
<gene>
    <name evidence="3" type="ORF">CUD01_28630</name>
</gene>
<keyword evidence="4" id="KW-1185">Reference proteome</keyword>
<proteinExistence type="predicted"/>
<evidence type="ECO:0000313" key="3">
    <source>
        <dbReference type="EMBL" id="GEA82419.1"/>
    </source>
</evidence>
<dbReference type="InterPro" id="IPR043129">
    <property type="entry name" value="ATPase_NBD"/>
</dbReference>
<dbReference type="PANTHER" id="PTHR30005:SF13">
    <property type="entry name" value="EXOPOLYPHOSPHATASE 2"/>
    <property type="match status" value="1"/>
</dbReference>
<dbReference type="Pfam" id="PF02541">
    <property type="entry name" value="Ppx-GppA"/>
    <property type="match status" value="1"/>
</dbReference>
<evidence type="ECO:0000256" key="1">
    <source>
        <dbReference type="SAM" id="MobiDB-lite"/>
    </source>
</evidence>
<reference evidence="3 4" key="1">
    <citation type="submission" date="2019-06" db="EMBL/GenBank/DDBJ databases">
        <title>Whole genome shotgun sequence of Cellulomonas uda NBRC 3747.</title>
        <authorList>
            <person name="Hosoyama A."/>
            <person name="Uohara A."/>
            <person name="Ohji S."/>
            <person name="Ichikawa N."/>
        </authorList>
    </citation>
    <scope>NUCLEOTIDE SEQUENCE [LARGE SCALE GENOMIC DNA]</scope>
    <source>
        <strain evidence="3 4">NBRC 3747</strain>
    </source>
</reference>
<feature type="domain" description="Ppx/GppA phosphatase N-terminal" evidence="2">
    <location>
        <begin position="52"/>
        <end position="326"/>
    </location>
</feature>
<protein>
    <submittedName>
        <fullName evidence="3">Exopolyphosphatase</fullName>
    </submittedName>
</protein>
<dbReference type="EMBL" id="BJLP01000060">
    <property type="protein sequence ID" value="GEA82419.1"/>
    <property type="molecule type" value="Genomic_DNA"/>
</dbReference>
<evidence type="ECO:0000313" key="4">
    <source>
        <dbReference type="Proteomes" id="UP000315842"/>
    </source>
</evidence>
<name>A0A4Y3KD53_CELUD</name>
<sequence>MHVLTTAGTDRDAGRVPDVSGPGARMCGVTRVAAIDCGTNSIRLLVADVDPAAGTLVDLDRRSEVVRLGQGVDRTGRLAPEALERTLAATARYAAICAQLGATTVRFVATSASRDAENRADFVDGVRALLGVEPEVVSGQEEAALSFRGATGVVAAHHPGPYLVVDLGGGSTELVLGEREPQASLSMDVGCVRLTERHLLGDPPSADERAAAHRDVAAALDEAAAVVPLGRARTLVGLAGSVTTVTAHALGLPSYQPDRIDGAVLPTATVLEACEDLLSATREKRAALGFMHPGRVDVIGAGALVWHDVVARVRDEVAAAGGALEHVVTSEHDILDGIAFSAAERVAR</sequence>
<evidence type="ECO:0000259" key="2">
    <source>
        <dbReference type="Pfam" id="PF02541"/>
    </source>
</evidence>